<organism evidence="1">
    <name type="scientific">Rhizophora mucronata</name>
    <name type="common">Asiatic mangrove</name>
    <dbReference type="NCBI Taxonomy" id="61149"/>
    <lineage>
        <taxon>Eukaryota</taxon>
        <taxon>Viridiplantae</taxon>
        <taxon>Streptophyta</taxon>
        <taxon>Embryophyta</taxon>
        <taxon>Tracheophyta</taxon>
        <taxon>Spermatophyta</taxon>
        <taxon>Magnoliopsida</taxon>
        <taxon>eudicotyledons</taxon>
        <taxon>Gunneridae</taxon>
        <taxon>Pentapetalae</taxon>
        <taxon>rosids</taxon>
        <taxon>fabids</taxon>
        <taxon>Malpighiales</taxon>
        <taxon>Rhizophoraceae</taxon>
        <taxon>Rhizophora</taxon>
    </lineage>
</organism>
<accession>A0A2P2NWE7</accession>
<proteinExistence type="predicted"/>
<sequence length="13" mass="1591">MRVRQQLLPLSLH</sequence>
<reference evidence="1" key="1">
    <citation type="submission" date="2018-02" db="EMBL/GenBank/DDBJ databases">
        <title>Rhizophora mucronata_Transcriptome.</title>
        <authorList>
            <person name="Meera S.P."/>
            <person name="Sreeshan A."/>
            <person name="Augustine A."/>
        </authorList>
    </citation>
    <scope>NUCLEOTIDE SEQUENCE</scope>
    <source>
        <tissue evidence="1">Leaf</tissue>
    </source>
</reference>
<dbReference type="EMBL" id="GGEC01066177">
    <property type="protein sequence ID" value="MBX46661.1"/>
    <property type="molecule type" value="Transcribed_RNA"/>
</dbReference>
<protein>
    <submittedName>
        <fullName evidence="1">Uncharacterized protein</fullName>
    </submittedName>
</protein>
<name>A0A2P2NWE7_RHIMU</name>
<evidence type="ECO:0000313" key="1">
    <source>
        <dbReference type="EMBL" id="MBX46661.1"/>
    </source>
</evidence>